<keyword evidence="2" id="KW-0288">FMN</keyword>
<reference evidence="6 7" key="1">
    <citation type="journal article" date="2015" name="Genome Announc.">
        <title>Draft Genome Sequence of Norvancomycin-Producing Strain Amycolatopsis orientalis CPCC200066.</title>
        <authorList>
            <person name="Lei X."/>
            <person name="Yuan F."/>
            <person name="Shi Y."/>
            <person name="Li X."/>
            <person name="Wang L."/>
            <person name="Hong B."/>
        </authorList>
    </citation>
    <scope>NUCLEOTIDE SEQUENCE [LARGE SCALE GENOMIC DNA]</scope>
    <source>
        <strain evidence="6 7">B-37</strain>
    </source>
</reference>
<dbReference type="PANTHER" id="PTHR42847">
    <property type="entry name" value="ALKANESULFONATE MONOOXYGENASE"/>
    <property type="match status" value="1"/>
</dbReference>
<evidence type="ECO:0000256" key="2">
    <source>
        <dbReference type="ARBA" id="ARBA00022643"/>
    </source>
</evidence>
<dbReference type="InterPro" id="IPR050172">
    <property type="entry name" value="SsuD_RutA_monooxygenase"/>
</dbReference>
<dbReference type="eggNOG" id="COG2141">
    <property type="taxonomic scope" value="Bacteria"/>
</dbReference>
<dbReference type="SUPFAM" id="SSF51679">
    <property type="entry name" value="Bacterial luciferase-like"/>
    <property type="match status" value="1"/>
</dbReference>
<keyword evidence="3" id="KW-0560">Oxidoreductase</keyword>
<accession>A0A193BWW5</accession>
<dbReference type="AlphaFoldDB" id="A0A193BWW5"/>
<dbReference type="InterPro" id="IPR011251">
    <property type="entry name" value="Luciferase-like_dom"/>
</dbReference>
<dbReference type="InterPro" id="IPR036661">
    <property type="entry name" value="Luciferase-like_sf"/>
</dbReference>
<evidence type="ECO:0000256" key="1">
    <source>
        <dbReference type="ARBA" id="ARBA00022630"/>
    </source>
</evidence>
<gene>
    <name evidence="6" type="ORF">SD37_13970</name>
</gene>
<evidence type="ECO:0000313" key="6">
    <source>
        <dbReference type="EMBL" id="ANN16658.1"/>
    </source>
</evidence>
<evidence type="ECO:0000259" key="5">
    <source>
        <dbReference type="Pfam" id="PF00296"/>
    </source>
</evidence>
<evidence type="ECO:0000313" key="7">
    <source>
        <dbReference type="Proteomes" id="UP000093695"/>
    </source>
</evidence>
<dbReference type="Proteomes" id="UP000093695">
    <property type="component" value="Chromosome"/>
</dbReference>
<dbReference type="Gene3D" id="3.20.20.30">
    <property type="entry name" value="Luciferase-like domain"/>
    <property type="match status" value="1"/>
</dbReference>
<keyword evidence="4" id="KW-0503">Monooxygenase</keyword>
<dbReference type="STRING" id="31958.SD37_13970"/>
<protein>
    <submittedName>
        <fullName evidence="6">MmcJ protein</fullName>
    </submittedName>
</protein>
<dbReference type="GO" id="GO:0046306">
    <property type="term" value="P:alkanesulfonate catabolic process"/>
    <property type="evidence" value="ECO:0007669"/>
    <property type="project" value="TreeGrafter"/>
</dbReference>
<organism evidence="6 7">
    <name type="scientific">Amycolatopsis orientalis</name>
    <name type="common">Nocardia orientalis</name>
    <dbReference type="NCBI Taxonomy" id="31958"/>
    <lineage>
        <taxon>Bacteria</taxon>
        <taxon>Bacillati</taxon>
        <taxon>Actinomycetota</taxon>
        <taxon>Actinomycetes</taxon>
        <taxon>Pseudonocardiales</taxon>
        <taxon>Pseudonocardiaceae</taxon>
        <taxon>Amycolatopsis</taxon>
    </lineage>
</organism>
<proteinExistence type="predicted"/>
<dbReference type="PANTHER" id="PTHR42847:SF4">
    <property type="entry name" value="ALKANESULFONATE MONOOXYGENASE-RELATED"/>
    <property type="match status" value="1"/>
</dbReference>
<dbReference type="GO" id="GO:0008726">
    <property type="term" value="F:alkanesulfonate monooxygenase activity"/>
    <property type="evidence" value="ECO:0007669"/>
    <property type="project" value="TreeGrafter"/>
</dbReference>
<evidence type="ECO:0000256" key="3">
    <source>
        <dbReference type="ARBA" id="ARBA00023002"/>
    </source>
</evidence>
<dbReference type="KEGG" id="aori:SD37_13970"/>
<dbReference type="Pfam" id="PF00296">
    <property type="entry name" value="Bac_luciferase"/>
    <property type="match status" value="1"/>
</dbReference>
<name>A0A193BWW5_AMYOR</name>
<sequence length="284" mass="29581">MKIGIGLPNQVRDMRPAVLPTWAARSEEAGFSTLGTVGRIAYPGVMDTVALAAAAGATSRIGLISNVLLGTVWPPVLLAKEIAGIDGVSGGRLTLGVGIGGRTDDFVAEGLGPKGLGKRIDADLEVYRDVWAGEPVGGGDNAAVPPGTRQVPLLFGGFAPKALARMAKWGEGYVGGSMPPEMVSGAFEQARTAWREAGREGEPRLVAITYFALGEPDTGRAKVRDYYGNMGAESAEFIASGVRTTPEAVRDAVKAFGDIGADELIFNPATDELDDIARLAELVL</sequence>
<dbReference type="RefSeq" id="WP_044854414.1">
    <property type="nucleotide sequence ID" value="NZ_CP016174.1"/>
</dbReference>
<feature type="domain" description="Luciferase-like" evidence="5">
    <location>
        <begin position="14"/>
        <end position="230"/>
    </location>
</feature>
<keyword evidence="1" id="KW-0285">Flavoprotein</keyword>
<keyword evidence="7" id="KW-1185">Reference proteome</keyword>
<evidence type="ECO:0000256" key="4">
    <source>
        <dbReference type="ARBA" id="ARBA00023033"/>
    </source>
</evidence>
<dbReference type="EMBL" id="CP016174">
    <property type="protein sequence ID" value="ANN16658.1"/>
    <property type="molecule type" value="Genomic_DNA"/>
</dbReference>